<protein>
    <submittedName>
        <fullName evidence="2">Alpha/beta hydrolase</fullName>
    </submittedName>
</protein>
<dbReference type="Proteomes" id="UP000624419">
    <property type="component" value="Unassembled WGS sequence"/>
</dbReference>
<gene>
    <name evidence="2" type="ORF">HHX48_04325</name>
</gene>
<keyword evidence="2" id="KW-0378">Hydrolase</keyword>
<dbReference type="InterPro" id="IPR046879">
    <property type="entry name" value="KANL3/Tex30_Abhydrolase"/>
</dbReference>
<dbReference type="EMBL" id="JABBXD010000001">
    <property type="protein sequence ID" value="MBD3584963.1"/>
    <property type="molecule type" value="Genomic_DNA"/>
</dbReference>
<evidence type="ECO:0000259" key="1">
    <source>
        <dbReference type="Pfam" id="PF20408"/>
    </source>
</evidence>
<dbReference type="PANTHER" id="PTHR13136:SF11">
    <property type="entry name" value="TESTIS-EXPRESSED PROTEIN 30"/>
    <property type="match status" value="1"/>
</dbReference>
<dbReference type="SUPFAM" id="SSF53474">
    <property type="entry name" value="alpha/beta-Hydrolases"/>
    <property type="match status" value="1"/>
</dbReference>
<organism evidence="2 3">
    <name type="scientific">Salinimonas profundi</name>
    <dbReference type="NCBI Taxonomy" id="2729140"/>
    <lineage>
        <taxon>Bacteria</taxon>
        <taxon>Pseudomonadati</taxon>
        <taxon>Pseudomonadota</taxon>
        <taxon>Gammaproteobacteria</taxon>
        <taxon>Alteromonadales</taxon>
        <taxon>Alteromonadaceae</taxon>
        <taxon>Alteromonas/Salinimonas group</taxon>
        <taxon>Salinimonas</taxon>
    </lineage>
</organism>
<dbReference type="Gene3D" id="3.40.50.1820">
    <property type="entry name" value="alpha/beta hydrolase"/>
    <property type="match status" value="1"/>
</dbReference>
<dbReference type="RefSeq" id="WP_191022507.1">
    <property type="nucleotide sequence ID" value="NZ_JABBXD010000001.1"/>
</dbReference>
<accession>A0ABR8LHG5</accession>
<name>A0ABR8LHG5_9ALTE</name>
<evidence type="ECO:0000313" key="2">
    <source>
        <dbReference type="EMBL" id="MBD3584963.1"/>
    </source>
</evidence>
<dbReference type="Pfam" id="PF20408">
    <property type="entry name" value="Abhydrolase_11"/>
    <property type="match status" value="1"/>
</dbReference>
<reference evidence="2 3" key="1">
    <citation type="submission" date="2020-04" db="EMBL/GenBank/DDBJ databases">
        <title>Salinimonas sp. HHU 13199.</title>
        <authorList>
            <person name="Cui X."/>
            <person name="Zhang D."/>
        </authorList>
    </citation>
    <scope>NUCLEOTIDE SEQUENCE [LARGE SCALE GENOMIC DNA]</scope>
    <source>
        <strain evidence="2 3">HHU 13199</strain>
    </source>
</reference>
<dbReference type="GO" id="GO:0016787">
    <property type="term" value="F:hydrolase activity"/>
    <property type="evidence" value="ECO:0007669"/>
    <property type="project" value="UniProtKB-KW"/>
</dbReference>
<proteinExistence type="predicted"/>
<evidence type="ECO:0000313" key="3">
    <source>
        <dbReference type="Proteomes" id="UP000624419"/>
    </source>
</evidence>
<dbReference type="PANTHER" id="PTHR13136">
    <property type="entry name" value="TESTIS DEVELOPMENT PROTEIN PRTD"/>
    <property type="match status" value="1"/>
</dbReference>
<feature type="domain" description="KANL3/Tex30 alpha/beta hydrolase-like" evidence="1">
    <location>
        <begin position="16"/>
        <end position="206"/>
    </location>
</feature>
<dbReference type="InterPro" id="IPR026555">
    <property type="entry name" value="NSL3/Tex30"/>
</dbReference>
<comment type="caution">
    <text evidence="2">The sequence shown here is derived from an EMBL/GenBank/DDBJ whole genome shotgun (WGS) entry which is preliminary data.</text>
</comment>
<sequence>MFDYQITKTSSKPVCRFIFAHGAGAGCQTPFMEDIARQLAELGIEVWRFNFPYMQTMLQTGKRRPPEKMTALESHFNALLDKSIRESESLPTFIGGKSMGGRVATQILDASEARGAVVFGYPFHPPGKPEKLRTGHLETIAKPVCICQGERDTFGTQAEVEHYPLASTITVSFLSDGDHSLKPRKKSDATLQDNLSNAARTAATFMLAHSKGKTS</sequence>
<dbReference type="InterPro" id="IPR029058">
    <property type="entry name" value="AB_hydrolase_fold"/>
</dbReference>
<keyword evidence="3" id="KW-1185">Reference proteome</keyword>